<keyword evidence="13" id="KW-1185">Reference proteome</keyword>
<comment type="similarity">
    <text evidence="9">Belongs to the plant Proton pump-interactor protein family.</text>
</comment>
<dbReference type="EMBL" id="VEPZ02000958">
    <property type="protein sequence ID" value="KAE8707808.1"/>
    <property type="molecule type" value="Genomic_DNA"/>
</dbReference>
<evidence type="ECO:0000256" key="1">
    <source>
        <dbReference type="ARBA" id="ARBA00004162"/>
    </source>
</evidence>
<evidence type="ECO:0000256" key="6">
    <source>
        <dbReference type="ARBA" id="ARBA00022989"/>
    </source>
</evidence>
<evidence type="ECO:0000313" key="13">
    <source>
        <dbReference type="Proteomes" id="UP000436088"/>
    </source>
</evidence>
<feature type="compositionally biased region" description="Basic and acidic residues" evidence="11">
    <location>
        <begin position="24"/>
        <end position="43"/>
    </location>
</feature>
<dbReference type="GO" id="GO:0005886">
    <property type="term" value="C:plasma membrane"/>
    <property type="evidence" value="ECO:0007669"/>
    <property type="project" value="UniProtKB-SubCell"/>
</dbReference>
<feature type="coiled-coil region" evidence="10">
    <location>
        <begin position="266"/>
        <end position="300"/>
    </location>
</feature>
<dbReference type="AlphaFoldDB" id="A0A6A3AVG7"/>
<dbReference type="InterPro" id="IPR055282">
    <property type="entry name" value="PPI1-4"/>
</dbReference>
<evidence type="ECO:0000256" key="2">
    <source>
        <dbReference type="ARBA" id="ARBA00004389"/>
    </source>
</evidence>
<gene>
    <name evidence="12" type="ORF">F3Y22_tig00110372pilonHSYRG00016</name>
</gene>
<dbReference type="Proteomes" id="UP000436088">
    <property type="component" value="Unassembled WGS sequence"/>
</dbReference>
<evidence type="ECO:0000256" key="7">
    <source>
        <dbReference type="ARBA" id="ARBA00023054"/>
    </source>
</evidence>
<keyword evidence="8" id="KW-0472">Membrane</keyword>
<feature type="region of interest" description="Disordered" evidence="11">
    <location>
        <begin position="24"/>
        <end position="60"/>
    </location>
</feature>
<evidence type="ECO:0000256" key="5">
    <source>
        <dbReference type="ARBA" id="ARBA00022824"/>
    </source>
</evidence>
<evidence type="ECO:0000256" key="8">
    <source>
        <dbReference type="ARBA" id="ARBA00023136"/>
    </source>
</evidence>
<keyword evidence="6" id="KW-1133">Transmembrane helix</keyword>
<keyword evidence="7 10" id="KW-0175">Coiled coil</keyword>
<evidence type="ECO:0000313" key="12">
    <source>
        <dbReference type="EMBL" id="KAE8707808.1"/>
    </source>
</evidence>
<dbReference type="PANTHER" id="PTHR32219:SF2">
    <property type="entry name" value="PROTON PUMP-INTERACTOR 1"/>
    <property type="match status" value="1"/>
</dbReference>
<evidence type="ECO:0000256" key="3">
    <source>
        <dbReference type="ARBA" id="ARBA00022475"/>
    </source>
</evidence>
<name>A0A6A3AVG7_HIBSY</name>
<evidence type="ECO:0000256" key="11">
    <source>
        <dbReference type="SAM" id="MobiDB-lite"/>
    </source>
</evidence>
<evidence type="ECO:0000256" key="4">
    <source>
        <dbReference type="ARBA" id="ARBA00022692"/>
    </source>
</evidence>
<comment type="subcellular location">
    <subcellularLocation>
        <location evidence="1">Cell membrane</location>
        <topology evidence="1">Single-pass membrane protein</topology>
    </subcellularLocation>
    <subcellularLocation>
        <location evidence="2">Endoplasmic reticulum membrane</location>
        <topology evidence="2">Single-pass membrane protein</topology>
    </subcellularLocation>
</comment>
<dbReference type="GO" id="GO:0005789">
    <property type="term" value="C:endoplasmic reticulum membrane"/>
    <property type="evidence" value="ECO:0007669"/>
    <property type="project" value="UniProtKB-SubCell"/>
</dbReference>
<dbReference type="PANTHER" id="PTHR32219">
    <property type="entry name" value="RNA-BINDING PROTEIN YLMH-RELATED"/>
    <property type="match status" value="1"/>
</dbReference>
<accession>A0A6A3AVG7</accession>
<evidence type="ECO:0000256" key="9">
    <source>
        <dbReference type="ARBA" id="ARBA00038080"/>
    </source>
</evidence>
<sequence length="346" mass="39597">MGVEVVGSEMAKVPFDKATEVDKSLLHDKENGKLDKDPVHTEPIKVGSDVEEPNKGEEKNVSDFPIDAVTEWPAPKQIHSFYFIRYRPFDDPKIKAKIDQVDKETQKLNKVRFQLTDELKSLKSDRAELFSQVKALNADFEQFKTMLGEKKKEMEPLQQALGKLRNNNNGGGRGGLCSSEEELNDIIYSLQYRIQHESIPLSEEKQLLREIKQLEGTRDKVIANAAVRSKIQESLGQKEDIQDQVKLMGNDLDGVRKEQNVIWSKKKQIKEKVSAIESKIDSLQQELNAVIQKRNKAYETMQQLWKQRDEANAHFYQSRSLLNKAKELAAKKDTRGLEELSTVEVC</sequence>
<keyword evidence="3" id="KW-1003">Cell membrane</keyword>
<reference evidence="12" key="1">
    <citation type="submission" date="2019-09" db="EMBL/GenBank/DDBJ databases">
        <title>Draft genome information of white flower Hibiscus syriacus.</title>
        <authorList>
            <person name="Kim Y.-M."/>
        </authorList>
    </citation>
    <scope>NUCLEOTIDE SEQUENCE [LARGE SCALE GENOMIC DNA]</scope>
    <source>
        <strain evidence="12">YM2019G1</strain>
    </source>
</reference>
<evidence type="ECO:0000256" key="10">
    <source>
        <dbReference type="SAM" id="Coils"/>
    </source>
</evidence>
<keyword evidence="4" id="KW-0812">Transmembrane</keyword>
<protein>
    <submittedName>
        <fullName evidence="12">Proton pump-interactor 1</fullName>
    </submittedName>
</protein>
<keyword evidence="5" id="KW-0256">Endoplasmic reticulum</keyword>
<comment type="caution">
    <text evidence="12">The sequence shown here is derived from an EMBL/GenBank/DDBJ whole genome shotgun (WGS) entry which is preliminary data.</text>
</comment>
<organism evidence="12 13">
    <name type="scientific">Hibiscus syriacus</name>
    <name type="common">Rose of Sharon</name>
    <dbReference type="NCBI Taxonomy" id="106335"/>
    <lineage>
        <taxon>Eukaryota</taxon>
        <taxon>Viridiplantae</taxon>
        <taxon>Streptophyta</taxon>
        <taxon>Embryophyta</taxon>
        <taxon>Tracheophyta</taxon>
        <taxon>Spermatophyta</taxon>
        <taxon>Magnoliopsida</taxon>
        <taxon>eudicotyledons</taxon>
        <taxon>Gunneridae</taxon>
        <taxon>Pentapetalae</taxon>
        <taxon>rosids</taxon>
        <taxon>malvids</taxon>
        <taxon>Malvales</taxon>
        <taxon>Malvaceae</taxon>
        <taxon>Malvoideae</taxon>
        <taxon>Hibiscus</taxon>
    </lineage>
</organism>
<proteinExistence type="inferred from homology"/>